<dbReference type="GO" id="GO:0009116">
    <property type="term" value="P:nucleoside metabolic process"/>
    <property type="evidence" value="ECO:0007669"/>
    <property type="project" value="InterPro"/>
</dbReference>
<dbReference type="NCBIfam" id="TIGR01721">
    <property type="entry name" value="AMN-like"/>
    <property type="match status" value="1"/>
</dbReference>
<comment type="caution">
    <text evidence="2">The sequence shown here is derived from an EMBL/GenBank/DDBJ whole genome shotgun (WGS) entry which is preliminary data.</text>
</comment>
<dbReference type="SUPFAM" id="SSF53167">
    <property type="entry name" value="Purine and uridine phosphorylases"/>
    <property type="match status" value="1"/>
</dbReference>
<dbReference type="Gene3D" id="3.40.50.1580">
    <property type="entry name" value="Nucleoside phosphorylase domain"/>
    <property type="match status" value="1"/>
</dbReference>
<dbReference type="EMBL" id="ACIJ02000002">
    <property type="protein sequence ID" value="EEX72942.1"/>
    <property type="molecule type" value="Genomic_DNA"/>
</dbReference>
<evidence type="ECO:0000313" key="3">
    <source>
        <dbReference type="Proteomes" id="UP000003460"/>
    </source>
</evidence>
<dbReference type="STRING" id="626522.GCWU000325_00106"/>
<accession>C9LD56</accession>
<dbReference type="GO" id="GO:0005829">
    <property type="term" value="C:cytosol"/>
    <property type="evidence" value="ECO:0007669"/>
    <property type="project" value="TreeGrafter"/>
</dbReference>
<dbReference type="InterPro" id="IPR035994">
    <property type="entry name" value="Nucleoside_phosphorylase_sf"/>
</dbReference>
<dbReference type="InterPro" id="IPR010944">
    <property type="entry name" value="AMN-like"/>
</dbReference>
<organism evidence="2 3">
    <name type="scientific">Alloprevotella tannerae ATCC 51259</name>
    <dbReference type="NCBI Taxonomy" id="626522"/>
    <lineage>
        <taxon>Bacteria</taxon>
        <taxon>Pseudomonadati</taxon>
        <taxon>Bacteroidota</taxon>
        <taxon>Bacteroidia</taxon>
        <taxon>Bacteroidales</taxon>
        <taxon>Prevotellaceae</taxon>
        <taxon>Alloprevotella</taxon>
    </lineage>
</organism>
<dbReference type="GO" id="GO:0008714">
    <property type="term" value="F:AMP nucleosidase activity"/>
    <property type="evidence" value="ECO:0007669"/>
    <property type="project" value="UniProtKB-EC"/>
</dbReference>
<dbReference type="NCBIfam" id="NF005500">
    <property type="entry name" value="PRK07115.1"/>
    <property type="match status" value="1"/>
</dbReference>
<dbReference type="EC" id="3.2.2.4" evidence="2"/>
<dbReference type="Proteomes" id="UP000003460">
    <property type="component" value="Unassembled WGS sequence"/>
</dbReference>
<reference evidence="2" key="1">
    <citation type="submission" date="2009-09" db="EMBL/GenBank/DDBJ databases">
        <authorList>
            <person name="Weinstock G."/>
            <person name="Sodergren E."/>
            <person name="Clifton S."/>
            <person name="Fulton L."/>
            <person name="Fulton B."/>
            <person name="Courtney L."/>
            <person name="Fronick C."/>
            <person name="Harrison M."/>
            <person name="Strong C."/>
            <person name="Farmer C."/>
            <person name="Delahaunty K."/>
            <person name="Markovic C."/>
            <person name="Hall O."/>
            <person name="Minx P."/>
            <person name="Tomlinson C."/>
            <person name="Mitreva M."/>
            <person name="Nelson J."/>
            <person name="Hou S."/>
            <person name="Wollam A."/>
            <person name="Pepin K.H."/>
            <person name="Johnson M."/>
            <person name="Bhonagiri V."/>
            <person name="Nash W.E."/>
            <person name="Warren W."/>
            <person name="Chinwalla A."/>
            <person name="Mardis E.R."/>
            <person name="Wilson R.K."/>
        </authorList>
    </citation>
    <scope>NUCLEOTIDE SEQUENCE [LARGE SCALE GENOMIC DNA]</scope>
    <source>
        <strain evidence="2">ATCC 51259</strain>
    </source>
</reference>
<name>C9LD56_9BACT</name>
<dbReference type="HOGENOM" id="CLU_064264_0_0_10"/>
<dbReference type="eggNOG" id="COG2820">
    <property type="taxonomic scope" value="Bacteria"/>
</dbReference>
<keyword evidence="2" id="KW-0378">Hydrolase</keyword>
<feature type="domain" description="Nucleoside phosphorylase" evidence="1">
    <location>
        <begin position="63"/>
        <end position="242"/>
    </location>
</feature>
<dbReference type="InterPro" id="IPR000845">
    <property type="entry name" value="Nucleoside_phosphorylase_d"/>
</dbReference>
<dbReference type="Pfam" id="PF01048">
    <property type="entry name" value="PNP_UDP_1"/>
    <property type="match status" value="1"/>
</dbReference>
<proteinExistence type="predicted"/>
<keyword evidence="2" id="KW-0326">Glycosidase</keyword>
<dbReference type="PANTHER" id="PTHR43691:SF6">
    <property type="entry name" value="AMP NUCLEOSIDASE"/>
    <property type="match status" value="1"/>
</dbReference>
<dbReference type="AlphaFoldDB" id="C9LD56"/>
<dbReference type="InterPro" id="IPR047039">
    <property type="entry name" value="AMN_phosphorylase"/>
</dbReference>
<gene>
    <name evidence="2" type="ORF">GCWU000325_00106</name>
</gene>
<dbReference type="CDD" id="cd17762">
    <property type="entry name" value="AMN"/>
    <property type="match status" value="1"/>
</dbReference>
<dbReference type="PANTHER" id="PTHR43691">
    <property type="entry name" value="URIDINE PHOSPHORYLASE"/>
    <property type="match status" value="1"/>
</dbReference>
<evidence type="ECO:0000259" key="1">
    <source>
        <dbReference type="Pfam" id="PF01048"/>
    </source>
</evidence>
<protein>
    <submittedName>
        <fullName evidence="2">AMP nucleosidase</fullName>
        <ecNumber evidence="2">3.2.2.4</ecNumber>
    </submittedName>
</protein>
<keyword evidence="3" id="KW-1185">Reference proteome</keyword>
<sequence length="264" mass="29926">MQKYEFMMTREGIVGNWLQRYTGMKLEDFGEHILLTNFNHYVDLFCDQMETKSVGFGANMRAVTANGITMINFGIGSPNAALIMDLLSAVHPKACLFLGKCGGISDKTRLGDYILPLAGIRGEGTSNDYFPPEVPALPAFMLQRAVSTALRDNNHDYWTGTVYTTNRRVWEHDERFKTYLRETRAMAVDMETATLFSCGFYNHIPTGALLLVSDNPMEADGIKTEASDRKVTNNFSETHVRIGIEAMQLIMDQRRTVRHLKFDW</sequence>
<evidence type="ECO:0000313" key="2">
    <source>
        <dbReference type="EMBL" id="EEX72942.1"/>
    </source>
</evidence>